<sequence length="332" mass="36092">MRLLKVELKRFWARRLTWVAFVGLVGVMIVSAVGTWFSLAPPSAEEQRSQEASYRQYHADWQANSDEWYQECLTGEAAEREALDGDTTVDWGCESQLVEPKPEDWLSNYPPYSDEAERGVEGFGTLLGFVALAIGASFFAAEMASGAISNWLTFEPRRTRVYFSKIGATALGIVPIAVATLALSVAGMWAVYAARDLLGSPDADMWRAVALASVRVALLMIATAVAGAALGALTRHTAAVIGIAVGWVVVDQMVFFGLFPRFMQLSGMINMDAWIKGGTTYWKQVCTVGSDGRVCDTVETALSMTHGGIYLGVLTALVIVVGLLIFRRRDVA</sequence>
<feature type="transmembrane region" description="Helical" evidence="1">
    <location>
        <begin position="16"/>
        <end position="39"/>
    </location>
</feature>
<keyword evidence="1" id="KW-0472">Membrane</keyword>
<dbReference type="GO" id="GO:0140359">
    <property type="term" value="F:ABC-type transporter activity"/>
    <property type="evidence" value="ECO:0007669"/>
    <property type="project" value="InterPro"/>
</dbReference>
<feature type="transmembrane region" description="Helical" evidence="1">
    <location>
        <begin position="212"/>
        <end position="233"/>
    </location>
</feature>
<evidence type="ECO:0000313" key="2">
    <source>
        <dbReference type="EMBL" id="SFF32217.1"/>
    </source>
</evidence>
<dbReference type="OrthoDB" id="3819831at2"/>
<protein>
    <submittedName>
        <fullName evidence="2">ABC-2 type transport system permease protein</fullName>
    </submittedName>
</protein>
<feature type="transmembrane region" description="Helical" evidence="1">
    <location>
        <begin position="126"/>
        <end position="154"/>
    </location>
</feature>
<keyword evidence="3" id="KW-1185">Reference proteome</keyword>
<dbReference type="PANTHER" id="PTHR37305">
    <property type="entry name" value="INTEGRAL MEMBRANE PROTEIN-RELATED"/>
    <property type="match status" value="1"/>
</dbReference>
<accession>A0A1I2HU08</accession>
<dbReference type="AlphaFoldDB" id="A0A1I2HU08"/>
<dbReference type="Proteomes" id="UP000198520">
    <property type="component" value="Unassembled WGS sequence"/>
</dbReference>
<dbReference type="RefSeq" id="WP_093379270.1">
    <property type="nucleotide sequence ID" value="NZ_BNAN01000001.1"/>
</dbReference>
<dbReference type="PANTHER" id="PTHR37305:SF1">
    <property type="entry name" value="MEMBRANE PROTEIN"/>
    <property type="match status" value="1"/>
</dbReference>
<organism evidence="2 3">
    <name type="scientific">Flavimobilis marinus</name>
    <dbReference type="NCBI Taxonomy" id="285351"/>
    <lineage>
        <taxon>Bacteria</taxon>
        <taxon>Bacillati</taxon>
        <taxon>Actinomycetota</taxon>
        <taxon>Actinomycetes</taxon>
        <taxon>Micrococcales</taxon>
        <taxon>Jonesiaceae</taxon>
        <taxon>Flavimobilis</taxon>
    </lineage>
</organism>
<keyword evidence="1" id="KW-1133">Transmembrane helix</keyword>
<name>A0A1I2HU08_9MICO</name>
<gene>
    <name evidence="2" type="ORF">SAMN04488035_2453</name>
</gene>
<dbReference type="STRING" id="285351.SAMN04488035_2453"/>
<evidence type="ECO:0000256" key="1">
    <source>
        <dbReference type="SAM" id="Phobius"/>
    </source>
</evidence>
<reference evidence="3" key="1">
    <citation type="submission" date="2016-10" db="EMBL/GenBank/DDBJ databases">
        <authorList>
            <person name="Varghese N."/>
            <person name="Submissions S."/>
        </authorList>
    </citation>
    <scope>NUCLEOTIDE SEQUENCE [LARGE SCALE GENOMIC DNA]</scope>
    <source>
        <strain evidence="3">DSM 19083</strain>
    </source>
</reference>
<keyword evidence="1" id="KW-0812">Transmembrane</keyword>
<feature type="transmembrane region" description="Helical" evidence="1">
    <location>
        <begin position="240"/>
        <end position="259"/>
    </location>
</feature>
<dbReference type="EMBL" id="FONZ01000005">
    <property type="protein sequence ID" value="SFF32217.1"/>
    <property type="molecule type" value="Genomic_DNA"/>
</dbReference>
<feature type="transmembrane region" description="Helical" evidence="1">
    <location>
        <begin position="166"/>
        <end position="192"/>
    </location>
</feature>
<proteinExistence type="predicted"/>
<evidence type="ECO:0000313" key="3">
    <source>
        <dbReference type="Proteomes" id="UP000198520"/>
    </source>
</evidence>
<feature type="transmembrane region" description="Helical" evidence="1">
    <location>
        <begin position="307"/>
        <end position="326"/>
    </location>
</feature>
<dbReference type="GO" id="GO:0005886">
    <property type="term" value="C:plasma membrane"/>
    <property type="evidence" value="ECO:0007669"/>
    <property type="project" value="UniProtKB-SubCell"/>
</dbReference>
<dbReference type="Pfam" id="PF12679">
    <property type="entry name" value="ABC2_membrane_2"/>
    <property type="match status" value="1"/>
</dbReference>